<proteinExistence type="predicted"/>
<gene>
    <name evidence="1" type="ORF">NTEN_LOCUS292</name>
</gene>
<dbReference type="EMBL" id="CADCXU010000382">
    <property type="protein sequence ID" value="CAA9993314.1"/>
    <property type="molecule type" value="Genomic_DNA"/>
</dbReference>
<protein>
    <submittedName>
        <fullName evidence="1">Uncharacterized protein</fullName>
    </submittedName>
</protein>
<evidence type="ECO:0000313" key="1">
    <source>
        <dbReference type="EMBL" id="CAA9993314.1"/>
    </source>
</evidence>
<sequence length="80" mass="8644">MSSNIKSNRCLPKIDKLFMGGILKPHVWNKCIAKRSGKCTDRRVGAAPTIRLGGSAIDAPRSVRAAHRFRTGGLGRRAGT</sequence>
<dbReference type="Proteomes" id="UP000479000">
    <property type="component" value="Unassembled WGS sequence"/>
</dbReference>
<name>A0A6H5FV98_9HEMI</name>
<keyword evidence="2" id="KW-1185">Reference proteome</keyword>
<dbReference type="AlphaFoldDB" id="A0A6H5FV98"/>
<reference evidence="1 2" key="1">
    <citation type="submission" date="2020-02" db="EMBL/GenBank/DDBJ databases">
        <authorList>
            <person name="Ferguson B K."/>
        </authorList>
    </citation>
    <scope>NUCLEOTIDE SEQUENCE [LARGE SCALE GENOMIC DNA]</scope>
</reference>
<organism evidence="1 2">
    <name type="scientific">Nesidiocoris tenuis</name>
    <dbReference type="NCBI Taxonomy" id="355587"/>
    <lineage>
        <taxon>Eukaryota</taxon>
        <taxon>Metazoa</taxon>
        <taxon>Ecdysozoa</taxon>
        <taxon>Arthropoda</taxon>
        <taxon>Hexapoda</taxon>
        <taxon>Insecta</taxon>
        <taxon>Pterygota</taxon>
        <taxon>Neoptera</taxon>
        <taxon>Paraneoptera</taxon>
        <taxon>Hemiptera</taxon>
        <taxon>Heteroptera</taxon>
        <taxon>Panheteroptera</taxon>
        <taxon>Cimicomorpha</taxon>
        <taxon>Miridae</taxon>
        <taxon>Dicyphina</taxon>
        <taxon>Nesidiocoris</taxon>
    </lineage>
</organism>
<evidence type="ECO:0000313" key="2">
    <source>
        <dbReference type="Proteomes" id="UP000479000"/>
    </source>
</evidence>
<accession>A0A6H5FV98</accession>